<dbReference type="PATRIC" id="fig|137591.24.peg.2276"/>
<keyword evidence="1" id="KW-0812">Transmembrane</keyword>
<sequence>MTIVLTTLFILLIILVIAIRYRLKNAKSSSQLFTAILLLLALIISVYLLGYFKVFQCTPIKDYVVNFKELLQIIILILAVLAFFGASIGFFDKKYTLRIDKFNIGGINVLFDKSSEIYVKTVGTYVSSKRSLFSFNEKRDNIYEVLNAYYDVYNFIRNNLELLDHEKDSDLYKTSVNILKELNKFLTKHQNDYRRWYDKVISDDEFMVSNHEQKAHNTTIEQVQKQYYRYDELLQDIKNLNKYMSEEKIKNMLKINDFIWGEE</sequence>
<feature type="transmembrane region" description="Helical" evidence="1">
    <location>
        <begin position="70"/>
        <end position="91"/>
    </location>
</feature>
<evidence type="ECO:0000256" key="1">
    <source>
        <dbReference type="SAM" id="Phobius"/>
    </source>
</evidence>
<reference evidence="2 3" key="1">
    <citation type="journal article" date="2015" name="Microbiology (Mosc.)">
        <title>Genomics of the Weissella cibaria species with an examination of its metabolic traits.</title>
        <authorList>
            <person name="Lynch K.M."/>
            <person name="Lucid A."/>
            <person name="Arendt E.K."/>
            <person name="Sleator R.D."/>
            <person name="Lucey B."/>
            <person name="Coffey A."/>
        </authorList>
    </citation>
    <scope>NUCLEOTIDE SEQUENCE [LARGE SCALE GENOMIC DNA]</scope>
    <source>
        <strain evidence="2 3">AB3b</strain>
    </source>
</reference>
<feature type="transmembrane region" description="Helical" evidence="1">
    <location>
        <begin position="32"/>
        <end position="50"/>
    </location>
</feature>
<dbReference type="AlphaFoldDB" id="A0A0D1LVH9"/>
<keyword evidence="1" id="KW-1133">Transmembrane helix</keyword>
<comment type="caution">
    <text evidence="2">The sequence shown here is derived from an EMBL/GenBank/DDBJ whole genome shotgun (WGS) entry which is preliminary data.</text>
</comment>
<accession>A0A0D1LVH9</accession>
<feature type="transmembrane region" description="Helical" evidence="1">
    <location>
        <begin position="6"/>
        <end position="23"/>
    </location>
</feature>
<keyword evidence="1" id="KW-0472">Membrane</keyword>
<dbReference type="RefSeq" id="WP_043941985.1">
    <property type="nucleotide sequence ID" value="NZ_JWHT01000069.1"/>
</dbReference>
<evidence type="ECO:0000313" key="3">
    <source>
        <dbReference type="Proteomes" id="UP000032289"/>
    </source>
</evidence>
<name>A0A0D1LVH9_9LACO</name>
<organism evidence="2 3">
    <name type="scientific">Weissella cibaria</name>
    <dbReference type="NCBI Taxonomy" id="137591"/>
    <lineage>
        <taxon>Bacteria</taxon>
        <taxon>Bacillati</taxon>
        <taxon>Bacillota</taxon>
        <taxon>Bacilli</taxon>
        <taxon>Lactobacillales</taxon>
        <taxon>Lactobacillaceae</taxon>
        <taxon>Weissella</taxon>
    </lineage>
</organism>
<proteinExistence type="predicted"/>
<gene>
    <name evidence="2" type="ORF">ab3b_02323</name>
</gene>
<dbReference type="Proteomes" id="UP000032289">
    <property type="component" value="Unassembled WGS sequence"/>
</dbReference>
<evidence type="ECO:0000313" key="2">
    <source>
        <dbReference type="EMBL" id="KIU19966.1"/>
    </source>
</evidence>
<dbReference type="EMBL" id="JWHT01000069">
    <property type="protein sequence ID" value="KIU19966.1"/>
    <property type="molecule type" value="Genomic_DNA"/>
</dbReference>
<protein>
    <submittedName>
        <fullName evidence="2">Putative membrane protein</fullName>
    </submittedName>
</protein>